<evidence type="ECO:0000256" key="1">
    <source>
        <dbReference type="SAM" id="Phobius"/>
    </source>
</evidence>
<dbReference type="AlphaFoldDB" id="A0A1D1VZM5"/>
<keyword evidence="1" id="KW-1133">Transmembrane helix</keyword>
<protein>
    <submittedName>
        <fullName evidence="2">Uncharacterized protein</fullName>
    </submittedName>
</protein>
<comment type="caution">
    <text evidence="2">The sequence shown here is derived from an EMBL/GenBank/DDBJ whole genome shotgun (WGS) entry which is preliminary data.</text>
</comment>
<keyword evidence="1" id="KW-0472">Membrane</keyword>
<feature type="non-terminal residue" evidence="2">
    <location>
        <position position="1"/>
    </location>
</feature>
<feature type="non-terminal residue" evidence="2">
    <location>
        <position position="170"/>
    </location>
</feature>
<evidence type="ECO:0000313" key="3">
    <source>
        <dbReference type="Proteomes" id="UP000186922"/>
    </source>
</evidence>
<gene>
    <name evidence="2" type="primary">RvY_14764</name>
    <name evidence="2" type="synonym">RvY_14764.1</name>
    <name evidence="2" type="ORF">RvY_14764-1</name>
</gene>
<dbReference type="Proteomes" id="UP000186922">
    <property type="component" value="Unassembled WGS sequence"/>
</dbReference>
<evidence type="ECO:0000313" key="2">
    <source>
        <dbReference type="EMBL" id="GAV04494.1"/>
    </source>
</evidence>
<keyword evidence="1" id="KW-0812">Transmembrane</keyword>
<reference evidence="2 3" key="1">
    <citation type="journal article" date="2016" name="Nat. Commun.">
        <title>Extremotolerant tardigrade genome and improved radiotolerance of human cultured cells by tardigrade-unique protein.</title>
        <authorList>
            <person name="Hashimoto T."/>
            <person name="Horikawa D.D."/>
            <person name="Saito Y."/>
            <person name="Kuwahara H."/>
            <person name="Kozuka-Hata H."/>
            <person name="Shin-I T."/>
            <person name="Minakuchi Y."/>
            <person name="Ohishi K."/>
            <person name="Motoyama A."/>
            <person name="Aizu T."/>
            <person name="Enomoto A."/>
            <person name="Kondo K."/>
            <person name="Tanaka S."/>
            <person name="Hara Y."/>
            <person name="Koshikawa S."/>
            <person name="Sagara H."/>
            <person name="Miura T."/>
            <person name="Yokobori S."/>
            <person name="Miyagawa K."/>
            <person name="Suzuki Y."/>
            <person name="Kubo T."/>
            <person name="Oyama M."/>
            <person name="Kohara Y."/>
            <person name="Fujiyama A."/>
            <person name="Arakawa K."/>
            <person name="Katayama T."/>
            <person name="Toyoda A."/>
            <person name="Kunieda T."/>
        </authorList>
    </citation>
    <scope>NUCLEOTIDE SEQUENCE [LARGE SCALE GENOMIC DNA]</scope>
    <source>
        <strain evidence="2 3">YOKOZUNA-1</strain>
    </source>
</reference>
<organism evidence="2 3">
    <name type="scientific">Ramazzottius varieornatus</name>
    <name type="common">Water bear</name>
    <name type="synonym">Tardigrade</name>
    <dbReference type="NCBI Taxonomy" id="947166"/>
    <lineage>
        <taxon>Eukaryota</taxon>
        <taxon>Metazoa</taxon>
        <taxon>Ecdysozoa</taxon>
        <taxon>Tardigrada</taxon>
        <taxon>Eutardigrada</taxon>
        <taxon>Parachela</taxon>
        <taxon>Hypsibioidea</taxon>
        <taxon>Ramazzottiidae</taxon>
        <taxon>Ramazzottius</taxon>
    </lineage>
</organism>
<sequence length="170" mass="19310">LAQRQPPRLALGQRCHQELTAGPGSAWRATIEAAWKLCTISIRSRQVSYARCFTMNCRRPRIRKRLLLYAVIIFLLYRCIVAFALEVVILNVTPESRLNVSSYRQSSTFSSAVEDARAKYRGIFAISVLSYPHSSSYRTCQESKDDMARIAAELYYRVGTKPGICYALMS</sequence>
<dbReference type="EMBL" id="BDGG01000011">
    <property type="protein sequence ID" value="GAV04494.1"/>
    <property type="molecule type" value="Genomic_DNA"/>
</dbReference>
<accession>A0A1D1VZM5</accession>
<feature type="transmembrane region" description="Helical" evidence="1">
    <location>
        <begin position="66"/>
        <end position="90"/>
    </location>
</feature>
<proteinExistence type="predicted"/>
<keyword evidence="3" id="KW-1185">Reference proteome</keyword>
<name>A0A1D1VZM5_RAMVA</name>